<keyword evidence="3" id="KW-1185">Reference proteome</keyword>
<organism evidence="2 3">
    <name type="scientific">Porites lobata</name>
    <dbReference type="NCBI Taxonomy" id="104759"/>
    <lineage>
        <taxon>Eukaryota</taxon>
        <taxon>Metazoa</taxon>
        <taxon>Cnidaria</taxon>
        <taxon>Anthozoa</taxon>
        <taxon>Hexacorallia</taxon>
        <taxon>Scleractinia</taxon>
        <taxon>Fungiina</taxon>
        <taxon>Poritidae</taxon>
        <taxon>Porites</taxon>
    </lineage>
</organism>
<dbReference type="Proteomes" id="UP001159405">
    <property type="component" value="Unassembled WGS sequence"/>
</dbReference>
<dbReference type="PANTHER" id="PTHR36180">
    <property type="entry name" value="DNA-BINDING PROTEIN-RELATED-RELATED"/>
    <property type="match status" value="1"/>
</dbReference>
<accession>A0ABN8S273</accession>
<sequence length="291" mass="34217">MISMIEKKYINQDMNIELTSYIDDKQNVWFRGKDVAEILGYSDTRHALKRHVSKENKMIHLIQPKSCPGETPGQVQKAGVDVSPPQVQQGRWYTFINGPGFYELVFSSKLELAKRFRQWVFTTVLPSIRKYGQYKLFDSPWNRMIMIGNETDLHYKVVDLIRKYYPDTILVAGLGENQDTENKRLDSYKKGYMRGQPDLLVLNYHKDYKGLGIEFKSPTGNYYVSEAQKEMKKKHVNNGYAFILSNDYDKISKNIHEYMKGIRVPSKYCIKQFLNKDTLKMHYKVIHRIEK</sequence>
<dbReference type="InterPro" id="IPR011856">
    <property type="entry name" value="tRNA_endonuc-like_dom_sf"/>
</dbReference>
<name>A0ABN8S273_9CNID</name>
<comment type="caution">
    <text evidence="2">The sequence shown here is derived from an EMBL/GenBank/DDBJ whole genome shotgun (WGS) entry which is preliminary data.</text>
</comment>
<reference evidence="2 3" key="1">
    <citation type="submission" date="2022-05" db="EMBL/GenBank/DDBJ databases">
        <authorList>
            <consortium name="Genoscope - CEA"/>
            <person name="William W."/>
        </authorList>
    </citation>
    <scope>NUCLEOTIDE SEQUENCE [LARGE SCALE GENOMIC DNA]</scope>
</reference>
<dbReference type="InterPro" id="IPR003497">
    <property type="entry name" value="BRO_N_domain"/>
</dbReference>
<dbReference type="Gene3D" id="3.40.1350.10">
    <property type="match status" value="1"/>
</dbReference>
<dbReference type="PROSITE" id="PS51750">
    <property type="entry name" value="BRO_N"/>
    <property type="match status" value="1"/>
</dbReference>
<dbReference type="Pfam" id="PF02498">
    <property type="entry name" value="Bro-N"/>
    <property type="match status" value="1"/>
</dbReference>
<protein>
    <recommendedName>
        <fullName evidence="1">Bro-N domain-containing protein</fullName>
    </recommendedName>
</protein>
<dbReference type="PANTHER" id="PTHR36180:SF2">
    <property type="entry name" value="BRO FAMILY PROTEIN"/>
    <property type="match status" value="1"/>
</dbReference>
<evidence type="ECO:0000313" key="2">
    <source>
        <dbReference type="EMBL" id="CAH3184257.1"/>
    </source>
</evidence>
<dbReference type="EMBL" id="CALNXK010000381">
    <property type="protein sequence ID" value="CAH3184257.1"/>
    <property type="molecule type" value="Genomic_DNA"/>
</dbReference>
<proteinExistence type="predicted"/>
<gene>
    <name evidence="2" type="ORF">PLOB_00030100</name>
</gene>
<evidence type="ECO:0000313" key="3">
    <source>
        <dbReference type="Proteomes" id="UP001159405"/>
    </source>
</evidence>
<feature type="domain" description="Bro-N" evidence="1">
    <location>
        <begin position="2"/>
        <end position="132"/>
    </location>
</feature>
<dbReference type="SMART" id="SM01040">
    <property type="entry name" value="Bro-N"/>
    <property type="match status" value="1"/>
</dbReference>
<evidence type="ECO:0000259" key="1">
    <source>
        <dbReference type="PROSITE" id="PS51750"/>
    </source>
</evidence>